<gene>
    <name evidence="2" type="ORF">ACN42_g5541</name>
</gene>
<evidence type="ECO:0000313" key="2">
    <source>
        <dbReference type="EMBL" id="KUM61576.1"/>
    </source>
</evidence>
<evidence type="ECO:0000256" key="1">
    <source>
        <dbReference type="SAM" id="MobiDB-lite"/>
    </source>
</evidence>
<proteinExistence type="predicted"/>
<keyword evidence="3" id="KW-1185">Reference proteome</keyword>
<dbReference type="Proteomes" id="UP000055045">
    <property type="component" value="Unassembled WGS sequence"/>
</dbReference>
<reference evidence="2 3" key="1">
    <citation type="submission" date="2015-10" db="EMBL/GenBank/DDBJ databases">
        <title>Genome sequencing of Penicillium freii.</title>
        <authorList>
            <person name="Nguyen H.D."/>
            <person name="Visagie C.M."/>
            <person name="Seifert K.A."/>
        </authorList>
    </citation>
    <scope>NUCLEOTIDE SEQUENCE [LARGE SCALE GENOMIC DNA]</scope>
    <source>
        <strain evidence="2 3">DAOM 242723</strain>
    </source>
</reference>
<dbReference type="EMBL" id="LLXE01000130">
    <property type="protein sequence ID" value="KUM61576.1"/>
    <property type="molecule type" value="Genomic_DNA"/>
</dbReference>
<protein>
    <submittedName>
        <fullName evidence="2">Uncharacterized protein</fullName>
    </submittedName>
</protein>
<accession>A0A101MJ85</accession>
<evidence type="ECO:0000313" key="3">
    <source>
        <dbReference type="Proteomes" id="UP000055045"/>
    </source>
</evidence>
<dbReference type="AlphaFoldDB" id="A0A101MJ85"/>
<feature type="compositionally biased region" description="Basic residues" evidence="1">
    <location>
        <begin position="1"/>
        <end position="10"/>
    </location>
</feature>
<sequence length="96" mass="11189">MEKKRKKRSHSEHWHAPDKPTMQNLDYTCYIDIDLDFIESYIEFSLLGLCSFTPKFVGAAVTTIMNPQNLTSLFITHDFGLYPWSFCFMLGICVSR</sequence>
<comment type="caution">
    <text evidence="2">The sequence shown here is derived from an EMBL/GenBank/DDBJ whole genome shotgun (WGS) entry which is preliminary data.</text>
</comment>
<name>A0A101MJ85_PENFR</name>
<organism evidence="2 3">
    <name type="scientific">Penicillium freii</name>
    <dbReference type="NCBI Taxonomy" id="48697"/>
    <lineage>
        <taxon>Eukaryota</taxon>
        <taxon>Fungi</taxon>
        <taxon>Dikarya</taxon>
        <taxon>Ascomycota</taxon>
        <taxon>Pezizomycotina</taxon>
        <taxon>Eurotiomycetes</taxon>
        <taxon>Eurotiomycetidae</taxon>
        <taxon>Eurotiales</taxon>
        <taxon>Aspergillaceae</taxon>
        <taxon>Penicillium</taxon>
    </lineage>
</organism>
<feature type="region of interest" description="Disordered" evidence="1">
    <location>
        <begin position="1"/>
        <end position="22"/>
    </location>
</feature>